<dbReference type="EMBL" id="WTYA01000004">
    <property type="protein sequence ID" value="MXP28611.1"/>
    <property type="molecule type" value="Genomic_DNA"/>
</dbReference>
<proteinExistence type="predicted"/>
<feature type="signal peptide" evidence="1">
    <location>
        <begin position="1"/>
        <end position="21"/>
    </location>
</feature>
<feature type="chain" id="PRO_5032361503" description="Lipoprotein" evidence="1">
    <location>
        <begin position="22"/>
        <end position="133"/>
    </location>
</feature>
<keyword evidence="1" id="KW-0732">Signal</keyword>
<accession>A0A845AI73</accession>
<dbReference type="AlphaFoldDB" id="A0A845AI73"/>
<evidence type="ECO:0000313" key="3">
    <source>
        <dbReference type="Proteomes" id="UP000439780"/>
    </source>
</evidence>
<gene>
    <name evidence="2" type="ORF">GRI58_07225</name>
</gene>
<dbReference type="PROSITE" id="PS51257">
    <property type="entry name" value="PROKAR_LIPOPROTEIN"/>
    <property type="match status" value="1"/>
</dbReference>
<dbReference type="RefSeq" id="WP_160752900.1">
    <property type="nucleotide sequence ID" value="NZ_WTYA01000004.1"/>
</dbReference>
<comment type="caution">
    <text evidence="2">The sequence shown here is derived from an EMBL/GenBank/DDBJ whole genome shotgun (WGS) entry which is preliminary data.</text>
</comment>
<evidence type="ECO:0000256" key="1">
    <source>
        <dbReference type="SAM" id="SignalP"/>
    </source>
</evidence>
<name>A0A845AI73_9SPHN</name>
<organism evidence="2 3">
    <name type="scientific">Qipengyuania algicida</name>
    <dbReference type="NCBI Taxonomy" id="1836209"/>
    <lineage>
        <taxon>Bacteria</taxon>
        <taxon>Pseudomonadati</taxon>
        <taxon>Pseudomonadota</taxon>
        <taxon>Alphaproteobacteria</taxon>
        <taxon>Sphingomonadales</taxon>
        <taxon>Erythrobacteraceae</taxon>
        <taxon>Qipengyuania</taxon>
    </lineage>
</organism>
<dbReference type="OrthoDB" id="163809at2"/>
<keyword evidence="3" id="KW-1185">Reference proteome</keyword>
<dbReference type="Proteomes" id="UP000439780">
    <property type="component" value="Unassembled WGS sequence"/>
</dbReference>
<reference evidence="2 3" key="1">
    <citation type="submission" date="2019-12" db="EMBL/GenBank/DDBJ databases">
        <title>Genomic-based taxomic classification of the family Erythrobacteraceae.</title>
        <authorList>
            <person name="Xu L."/>
        </authorList>
    </citation>
    <scope>NUCLEOTIDE SEQUENCE [LARGE SCALE GENOMIC DNA]</scope>
    <source>
        <strain evidence="2 3">KEMB 9005-328</strain>
    </source>
</reference>
<protein>
    <recommendedName>
        <fullName evidence="4">Lipoprotein</fullName>
    </recommendedName>
</protein>
<evidence type="ECO:0000313" key="2">
    <source>
        <dbReference type="EMBL" id="MXP28611.1"/>
    </source>
</evidence>
<sequence>MRRNNALASLIAVALGLSACAVIPDAPNVEGVPAPQGSMVALGQPIRLGEIVVTPRQIIEDSRCAKGVQCVWAGRLIVQTRIDGAGWRDTANITLGETYGTHGRVIALTDAYPAKDSGKEITPEAYRFRYELR</sequence>
<evidence type="ECO:0008006" key="4">
    <source>
        <dbReference type="Google" id="ProtNLM"/>
    </source>
</evidence>